<dbReference type="GeneID" id="28729871"/>
<keyword evidence="6" id="KW-0811">Translocation</keyword>
<dbReference type="STRING" id="77020.A0A0M8MNS4"/>
<dbReference type="GO" id="GO:0000822">
    <property type="term" value="F:inositol hexakisphosphate binding"/>
    <property type="evidence" value="ECO:0007669"/>
    <property type="project" value="TreeGrafter"/>
</dbReference>
<sequence length="559" mass="62640">MATSDRGPPSHLSAVVRPRPTGRYIYESSSDEDGEDGEVWPRSSRRFPLLDSDASSDEGGEPTSHARRDVASIRLANEMDPWDQWELTCRERAWKPVHRARSVAPSTGLTPAPDAGVDEINTILAKFQLQQQATEKKEREAFEKRNATLWEGIEAAIRQAEQRAAQEAEQLAEARRKQERAEAEAKRAREAELQRIEDEKKAAAARKQAEEARQREAEAEAAKAKAQNVFRGGEHVWAAAKDEYEHWQARMAYIKTDILPSIAQRPDWRKQCFTAKRAITPKVGQLTNSRAEIVRITAAIGAVLQQARDVPDKEASERLYYWCLNHLAKCLIRQAEQEVAARQETAFPLARLVLGLFLQGHTALGDVLMARLVKKCVWVLAYLPPRGSMDEAEHRRRLGFKPWDESAQSYASRMTGICALYFACLQTPLASVADASGLPAGQSLAEAAKPIPSVFRPLRLWVWQVRAMTPPMAEQAFIVGVWCTFLEVAGPCVCTRYGRQGAKMWSLLLDEGVAQAKLGAREKDDAQKAALVRLQLMLETWRTTQSLGDHVSRGREMDP</sequence>
<dbReference type="PANTHER" id="PTHR12960:SF0">
    <property type="entry name" value="MRNA EXPORT FACTOR GLE1"/>
    <property type="match status" value="1"/>
</dbReference>
<comment type="similarity">
    <text evidence="2">Belongs to the GLE1 family.</text>
</comment>
<comment type="subcellular location">
    <subcellularLocation>
        <location evidence="1">Nucleus</location>
        <location evidence="1">Nuclear pore complex</location>
    </subcellularLocation>
</comment>
<name>A0A0M8MNS4_9BASI</name>
<dbReference type="InterPro" id="IPR012476">
    <property type="entry name" value="GLE1"/>
</dbReference>
<dbReference type="GO" id="GO:0015031">
    <property type="term" value="P:protein transport"/>
    <property type="evidence" value="ECO:0007669"/>
    <property type="project" value="UniProtKB-KW"/>
</dbReference>
<evidence type="ECO:0000256" key="2">
    <source>
        <dbReference type="ARBA" id="ARBA00011056"/>
    </source>
</evidence>
<feature type="compositionally biased region" description="Acidic residues" evidence="11">
    <location>
        <begin position="29"/>
        <end position="38"/>
    </location>
</feature>
<evidence type="ECO:0000256" key="4">
    <source>
        <dbReference type="ARBA" id="ARBA00022816"/>
    </source>
</evidence>
<feature type="region of interest" description="Disordered" evidence="11">
    <location>
        <begin position="199"/>
        <end position="220"/>
    </location>
</feature>
<evidence type="ECO:0000313" key="13">
    <source>
        <dbReference type="Proteomes" id="UP000037751"/>
    </source>
</evidence>
<keyword evidence="7" id="KW-0906">Nuclear pore complex</keyword>
<evidence type="ECO:0000256" key="10">
    <source>
        <dbReference type="ARBA" id="ARBA00029983"/>
    </source>
</evidence>
<accession>A0A0M8MNS4</accession>
<keyword evidence="13" id="KW-1185">Reference proteome</keyword>
<keyword evidence="5" id="KW-0653">Protein transport</keyword>
<dbReference type="OrthoDB" id="420884at2759"/>
<dbReference type="Gene3D" id="1.25.40.510">
    <property type="entry name" value="GLE1-like"/>
    <property type="match status" value="1"/>
</dbReference>
<dbReference type="Proteomes" id="UP000037751">
    <property type="component" value="Unassembled WGS sequence"/>
</dbReference>
<dbReference type="RefSeq" id="XP_017993848.1">
    <property type="nucleotide sequence ID" value="XM_018137995.1"/>
</dbReference>
<gene>
    <name evidence="12" type="ORF">Malapachy_3527</name>
</gene>
<dbReference type="GO" id="GO:0044614">
    <property type="term" value="C:nuclear pore cytoplasmic filaments"/>
    <property type="evidence" value="ECO:0007669"/>
    <property type="project" value="TreeGrafter"/>
</dbReference>
<proteinExistence type="inferred from homology"/>
<evidence type="ECO:0000256" key="6">
    <source>
        <dbReference type="ARBA" id="ARBA00023010"/>
    </source>
</evidence>
<evidence type="ECO:0000256" key="7">
    <source>
        <dbReference type="ARBA" id="ARBA00023132"/>
    </source>
</evidence>
<dbReference type="Pfam" id="PF07817">
    <property type="entry name" value="GLE1"/>
    <property type="match status" value="1"/>
</dbReference>
<evidence type="ECO:0000256" key="11">
    <source>
        <dbReference type="SAM" id="MobiDB-lite"/>
    </source>
</evidence>
<dbReference type="InterPro" id="IPR038506">
    <property type="entry name" value="GLE1-like_sf"/>
</dbReference>
<keyword evidence="3" id="KW-0813">Transport</keyword>
<evidence type="ECO:0000256" key="1">
    <source>
        <dbReference type="ARBA" id="ARBA00004567"/>
    </source>
</evidence>
<evidence type="ECO:0000256" key="3">
    <source>
        <dbReference type="ARBA" id="ARBA00022448"/>
    </source>
</evidence>
<dbReference type="GO" id="GO:0031369">
    <property type="term" value="F:translation initiation factor binding"/>
    <property type="evidence" value="ECO:0007669"/>
    <property type="project" value="TreeGrafter"/>
</dbReference>
<dbReference type="GO" id="GO:0016973">
    <property type="term" value="P:poly(A)+ mRNA export from nucleus"/>
    <property type="evidence" value="ECO:0007669"/>
    <property type="project" value="InterPro"/>
</dbReference>
<comment type="caution">
    <text evidence="12">The sequence shown here is derived from an EMBL/GenBank/DDBJ whole genome shotgun (WGS) entry which is preliminary data.</text>
</comment>
<organism evidence="12 13">
    <name type="scientific">Malassezia pachydermatis</name>
    <dbReference type="NCBI Taxonomy" id="77020"/>
    <lineage>
        <taxon>Eukaryota</taxon>
        <taxon>Fungi</taxon>
        <taxon>Dikarya</taxon>
        <taxon>Basidiomycota</taxon>
        <taxon>Ustilaginomycotina</taxon>
        <taxon>Malasseziomycetes</taxon>
        <taxon>Malasseziales</taxon>
        <taxon>Malasseziaceae</taxon>
        <taxon>Malassezia</taxon>
    </lineage>
</organism>
<evidence type="ECO:0000256" key="9">
    <source>
        <dbReference type="ARBA" id="ARBA00026227"/>
    </source>
</evidence>
<dbReference type="GO" id="GO:0005543">
    <property type="term" value="F:phospholipid binding"/>
    <property type="evidence" value="ECO:0007669"/>
    <property type="project" value="TreeGrafter"/>
</dbReference>
<evidence type="ECO:0000256" key="5">
    <source>
        <dbReference type="ARBA" id="ARBA00022927"/>
    </source>
</evidence>
<dbReference type="VEuPathDB" id="FungiDB:Malapachy_3527"/>
<dbReference type="PANTHER" id="PTHR12960">
    <property type="entry name" value="GLE-1-RELATED"/>
    <property type="match status" value="1"/>
</dbReference>
<reference evidence="12 13" key="1">
    <citation type="submission" date="2015-07" db="EMBL/GenBank/DDBJ databases">
        <title>Draft Genome Sequence of Malassezia furfur CBS1878 and Malassezia pachydermatis CBS1879.</title>
        <authorList>
            <person name="Triana S."/>
            <person name="Ohm R."/>
            <person name="Gonzalez A."/>
            <person name="DeCock H."/>
            <person name="Restrepo S."/>
            <person name="Celis A."/>
        </authorList>
    </citation>
    <scope>NUCLEOTIDE SEQUENCE [LARGE SCALE GENOMIC DNA]</scope>
    <source>
        <strain evidence="12 13">CBS 1879</strain>
    </source>
</reference>
<dbReference type="GO" id="GO:0005737">
    <property type="term" value="C:cytoplasm"/>
    <property type="evidence" value="ECO:0007669"/>
    <property type="project" value="TreeGrafter"/>
</dbReference>
<keyword evidence="4" id="KW-0509">mRNA transport</keyword>
<evidence type="ECO:0000256" key="8">
    <source>
        <dbReference type="ARBA" id="ARBA00023242"/>
    </source>
</evidence>
<dbReference type="EMBL" id="LGAV01000001">
    <property type="protein sequence ID" value="KOS16216.1"/>
    <property type="molecule type" value="Genomic_DNA"/>
</dbReference>
<keyword evidence="8" id="KW-0539">Nucleus</keyword>
<dbReference type="AlphaFoldDB" id="A0A0M8MNS4"/>
<protein>
    <recommendedName>
        <fullName evidence="9">mRNA export factor GLE1</fullName>
    </recommendedName>
    <alternativeName>
        <fullName evidence="10">Nucleoporin GLE1</fullName>
    </alternativeName>
</protein>
<evidence type="ECO:0000313" key="12">
    <source>
        <dbReference type="EMBL" id="KOS16216.1"/>
    </source>
</evidence>
<feature type="region of interest" description="Disordered" evidence="11">
    <location>
        <begin position="1"/>
        <end position="69"/>
    </location>
</feature>